<accession>A0A3B6HQH8</accession>
<dbReference type="RefSeq" id="XP_044362190.1">
    <property type="nucleotide sequence ID" value="XM_044506255.1"/>
</dbReference>
<gene>
    <name evidence="2" type="primary">LOC123084759</name>
</gene>
<reference evidence="2" key="1">
    <citation type="submission" date="2018-08" db="EMBL/GenBank/DDBJ databases">
        <authorList>
            <person name="Rossello M."/>
        </authorList>
    </citation>
    <scope>NUCLEOTIDE SEQUENCE [LARGE SCALE GENOMIC DNA]</scope>
    <source>
        <strain evidence="2">cv. Chinese Spring</strain>
    </source>
</reference>
<dbReference type="Gramene" id="TraesSYM4A03G02034190.1">
    <property type="protein sequence ID" value="TraesSYM4A03G02034190.1"/>
    <property type="gene ID" value="TraesSYM4A03G02034190"/>
</dbReference>
<dbReference type="AlphaFoldDB" id="A0A3B6HQH8"/>
<feature type="domain" description="DUF1618" evidence="1">
    <location>
        <begin position="222"/>
        <end position="382"/>
    </location>
</feature>
<dbReference type="PaxDb" id="4565-Traes_4AS_3773FB7EF.1"/>
<dbReference type="KEGG" id="taes:123084759"/>
<protein>
    <recommendedName>
        <fullName evidence="1">DUF1618 domain-containing protein</fullName>
    </recommendedName>
</protein>
<dbReference type="Gramene" id="TraesCS4A02G014800.2">
    <property type="protein sequence ID" value="TraesCS4A02G014800.2"/>
    <property type="gene ID" value="TraesCS4A02G014800"/>
</dbReference>
<dbReference type="Gramene" id="TraesARI4A03G02044160.1">
    <property type="protein sequence ID" value="TraesARI4A03G02044160.1"/>
    <property type="gene ID" value="TraesARI4A03G02044160"/>
</dbReference>
<reference evidence="2" key="2">
    <citation type="submission" date="2018-10" db="UniProtKB">
        <authorList>
            <consortium name="EnsemblPlants"/>
        </authorList>
    </citation>
    <scope>IDENTIFICATION</scope>
</reference>
<dbReference type="GeneID" id="123084759"/>
<dbReference type="Proteomes" id="UP000019116">
    <property type="component" value="Chromosome 4A"/>
</dbReference>
<dbReference type="Gramene" id="TraesSTA4A03G02004550.1">
    <property type="protein sequence ID" value="TraesSTA4A03G02004550.1"/>
    <property type="gene ID" value="TraesSTA4A03G02004550"/>
</dbReference>
<dbReference type="OrthoDB" id="692191at2759"/>
<dbReference type="Gramene" id="TraesLDM4A03G02007420.1">
    <property type="protein sequence ID" value="TraesLDM4A03G02007420.1"/>
    <property type="gene ID" value="TraesLDM4A03G02007420"/>
</dbReference>
<evidence type="ECO:0000313" key="2">
    <source>
        <dbReference type="EnsemblPlants" id="TraesCS4A02G014800.2"/>
    </source>
</evidence>
<dbReference type="Gramene" id="TraesLAC4A03G01962270.1">
    <property type="protein sequence ID" value="TraesLAC4A03G01962270.1"/>
    <property type="gene ID" value="TraesLAC4A03G01962270"/>
</dbReference>
<keyword evidence="3" id="KW-1185">Reference proteome</keyword>
<dbReference type="Pfam" id="PF07762">
    <property type="entry name" value="DUF1618"/>
    <property type="match status" value="1"/>
</dbReference>
<dbReference type="Gramene" id="TraesCS4A03G0025100.2">
    <property type="protein sequence ID" value="TraesCS4A03G0025100.2.CDS"/>
    <property type="gene ID" value="TraesCS4A03G0025100"/>
</dbReference>
<dbReference type="Gramene" id="TraesPARA_EIv1.0_1303530.1">
    <property type="protein sequence ID" value="TraesPARA_EIv1.0_1303530.1.CDS"/>
    <property type="gene ID" value="TraesPARA_EIv1.0_1303530"/>
</dbReference>
<name>A0A3B6HQH8_WHEAT</name>
<dbReference type="Gramene" id="TraesJAG4A03G02015730.2">
    <property type="protein sequence ID" value="TraesJAG4A03G02015730.2"/>
    <property type="gene ID" value="TraesJAG4A03G02015730"/>
</dbReference>
<dbReference type="PANTHER" id="PTHR33074">
    <property type="entry name" value="EXPRESSED PROTEIN-RELATED"/>
    <property type="match status" value="1"/>
</dbReference>
<dbReference type="EnsemblPlants" id="TraesCS4A02G014800.2">
    <property type="protein sequence ID" value="TraesCS4A02G014800.2"/>
    <property type="gene ID" value="TraesCS4A02G014800"/>
</dbReference>
<dbReference type="Gramene" id="TraesJUL4A03G02027330.1">
    <property type="protein sequence ID" value="TraesJUL4A03G02027330.1"/>
    <property type="gene ID" value="TraesJUL4A03G02027330"/>
</dbReference>
<proteinExistence type="predicted"/>
<dbReference type="PANTHER" id="PTHR33074:SF41">
    <property type="entry name" value="DUF1618 DOMAIN-CONTAINING PROTEIN"/>
    <property type="match status" value="1"/>
</dbReference>
<dbReference type="OMA" id="CESKYCK"/>
<dbReference type="Gramene" id="TraesNOR4A03G02035540.2">
    <property type="protein sequence ID" value="TraesNOR4A03G02035540.2"/>
    <property type="gene ID" value="TraesNOR4A03G02035540"/>
</dbReference>
<evidence type="ECO:0000259" key="1">
    <source>
        <dbReference type="Pfam" id="PF07762"/>
    </source>
</evidence>
<sequence>MLDLDTEWIRKIFAASSQAPPLPPRDAAAPPPAWFLLEPLGYIADHANATSAEASSSTGHTFRVTVCAADPLGLSHVCVHCPGLTAADFSDRPTVVCSEKDLLVLSVVFIFGAYAKEGLKEYFVYRAGPGRPSLHLLPGPFPRVLTKADVALVPRDDGAHFLLPVLCFTLGRWVYDLHVFSSMTWAWSVKEVEGDVSPGARAEVSHIIASKVILLGEGTVGWVDLWRGIVVCNVLEEMPVLRFIPLPPLMPGHREGPKSSPWPIRNVSCSDGLVKYVEIEKHQRHDPDERPFDDIDTLYEADCLKKHKVMGWKAMTWYRRFSCDRWSKGSVAYDKEISVDQPMHSVLMPELTDDNAGELTLKDMLASYPVSSLADHCDDVVYMLCESKSGSKKSWLITVDLKKKILVELAPFPLEGYYSPAHPSELSNYLNVTPAEEEDTSEGP</sequence>
<dbReference type="InterPro" id="IPR011676">
    <property type="entry name" value="DUF1618"/>
</dbReference>
<organism evidence="2">
    <name type="scientific">Triticum aestivum</name>
    <name type="common">Wheat</name>
    <dbReference type="NCBI Taxonomy" id="4565"/>
    <lineage>
        <taxon>Eukaryota</taxon>
        <taxon>Viridiplantae</taxon>
        <taxon>Streptophyta</taxon>
        <taxon>Embryophyta</taxon>
        <taxon>Tracheophyta</taxon>
        <taxon>Spermatophyta</taxon>
        <taxon>Magnoliopsida</taxon>
        <taxon>Liliopsida</taxon>
        <taxon>Poales</taxon>
        <taxon>Poaceae</taxon>
        <taxon>BOP clade</taxon>
        <taxon>Pooideae</taxon>
        <taxon>Triticodae</taxon>
        <taxon>Triticeae</taxon>
        <taxon>Triticinae</taxon>
        <taxon>Triticum</taxon>
    </lineage>
</organism>
<evidence type="ECO:0000313" key="3">
    <source>
        <dbReference type="Proteomes" id="UP000019116"/>
    </source>
</evidence>
<dbReference type="Gramene" id="TraesMAC4A03G02008170.1">
    <property type="protein sequence ID" value="TraesMAC4A03G02008170.1"/>
    <property type="gene ID" value="TraesMAC4A03G02008170"/>
</dbReference>